<dbReference type="EMBL" id="JAULSY010000034">
    <property type="protein sequence ID" value="KAK0670204.1"/>
    <property type="molecule type" value="Genomic_DNA"/>
</dbReference>
<dbReference type="Proteomes" id="UP001174997">
    <property type="component" value="Unassembled WGS sequence"/>
</dbReference>
<dbReference type="InterPro" id="IPR054710">
    <property type="entry name" value="Tri101-like_N"/>
</dbReference>
<dbReference type="AlphaFoldDB" id="A0AA39ZFQ9"/>
<evidence type="ECO:0000259" key="2">
    <source>
        <dbReference type="Pfam" id="PF22664"/>
    </source>
</evidence>
<reference evidence="3" key="1">
    <citation type="submission" date="2023-06" db="EMBL/GenBank/DDBJ databases">
        <title>Genome-scale phylogeny and comparative genomics of the fungal order Sordariales.</title>
        <authorList>
            <consortium name="Lawrence Berkeley National Laboratory"/>
            <person name="Hensen N."/>
            <person name="Bonometti L."/>
            <person name="Westerberg I."/>
            <person name="Brannstrom I.O."/>
            <person name="Guillou S."/>
            <person name="Cros-Aarteil S."/>
            <person name="Calhoun S."/>
            <person name="Haridas S."/>
            <person name="Kuo A."/>
            <person name="Mondo S."/>
            <person name="Pangilinan J."/>
            <person name="Riley R."/>
            <person name="Labutti K."/>
            <person name="Andreopoulos B."/>
            <person name="Lipzen A."/>
            <person name="Chen C."/>
            <person name="Yanf M."/>
            <person name="Daum C."/>
            <person name="Ng V."/>
            <person name="Clum A."/>
            <person name="Steindorff A."/>
            <person name="Ohm R."/>
            <person name="Martin F."/>
            <person name="Silar P."/>
            <person name="Natvig D."/>
            <person name="Lalanne C."/>
            <person name="Gautier V."/>
            <person name="Ament-Velasquez S.L."/>
            <person name="Kruys A."/>
            <person name="Hutchinson M.I."/>
            <person name="Powell A.J."/>
            <person name="Barry K."/>
            <person name="Miller A.N."/>
            <person name="Grigoriev I.V."/>
            <person name="Debuchy R."/>
            <person name="Gladieux P."/>
            <person name="Thoren M.H."/>
            <person name="Johannesson H."/>
        </authorList>
    </citation>
    <scope>NUCLEOTIDE SEQUENCE</scope>
    <source>
        <strain evidence="3">CBS 307.81</strain>
    </source>
</reference>
<proteinExistence type="predicted"/>
<accession>A0AA39ZFQ9</accession>
<name>A0AA39ZFQ9_9PEZI</name>
<keyword evidence="4" id="KW-1185">Reference proteome</keyword>
<evidence type="ECO:0000313" key="4">
    <source>
        <dbReference type="Proteomes" id="UP001174997"/>
    </source>
</evidence>
<keyword evidence="1" id="KW-0808">Transferase</keyword>
<gene>
    <name evidence="3" type="ORF">QBC41DRAFT_390206</name>
</gene>
<dbReference type="InterPro" id="IPR023213">
    <property type="entry name" value="CAT-like_dom_sf"/>
</dbReference>
<organism evidence="3 4">
    <name type="scientific">Cercophora samala</name>
    <dbReference type="NCBI Taxonomy" id="330535"/>
    <lineage>
        <taxon>Eukaryota</taxon>
        <taxon>Fungi</taxon>
        <taxon>Dikarya</taxon>
        <taxon>Ascomycota</taxon>
        <taxon>Pezizomycotina</taxon>
        <taxon>Sordariomycetes</taxon>
        <taxon>Sordariomycetidae</taxon>
        <taxon>Sordariales</taxon>
        <taxon>Lasiosphaeriaceae</taxon>
        <taxon>Cercophora</taxon>
    </lineage>
</organism>
<dbReference type="GO" id="GO:0016740">
    <property type="term" value="F:transferase activity"/>
    <property type="evidence" value="ECO:0007669"/>
    <property type="project" value="UniProtKB-KW"/>
</dbReference>
<comment type="caution">
    <text evidence="3">The sequence shown here is derived from an EMBL/GenBank/DDBJ whole genome shotgun (WGS) entry which is preliminary data.</text>
</comment>
<evidence type="ECO:0000256" key="1">
    <source>
        <dbReference type="ARBA" id="ARBA00022679"/>
    </source>
</evidence>
<dbReference type="Pfam" id="PF22664">
    <property type="entry name" value="TRI-like_N"/>
    <property type="match status" value="1"/>
</dbReference>
<sequence>MHTSRHIWTARLLETFPLTVIDQHAPVIYTRLVYGFRFPETTNIPAAVDYLRKGLYRVFGRWPFLAGQVVHTTDSTKAQLVYSKDPNDFNISVFPDEVFNHEILNKKKFPYTYEQLLDLGIPPSLMDKDVLSLSPNHPEAGESCHPLTLKANFIDGGLLLCIASHHTVCDGISLLHILETIPDHHPLPATCESESCIKLREDFNKNAFPPPQSYATSLLPPGYSPSSSTPLAPSASPRTAEILTFSYSKINDLCSAARTHLNIIALLSMAHHNTVHQSTTGLDLSSWSFLGADVKFGIPGTVLDKPNNGRADWVRKTWSAGEGSMNILPRRYGNQQQVGEVEEEGNWEILLAAREDDMAFVCAELRGSGLLASTTFGSLEKAK</sequence>
<evidence type="ECO:0000313" key="3">
    <source>
        <dbReference type="EMBL" id="KAK0670204.1"/>
    </source>
</evidence>
<protein>
    <recommendedName>
        <fullName evidence="2">Trichothecene 3-O-acetyltransferase-like N-terminal domain-containing protein</fullName>
    </recommendedName>
</protein>
<feature type="domain" description="Trichothecene 3-O-acetyltransferase-like N-terminal" evidence="2">
    <location>
        <begin position="28"/>
        <end position="179"/>
    </location>
</feature>
<dbReference type="Gene3D" id="3.30.559.10">
    <property type="entry name" value="Chloramphenicol acetyltransferase-like domain"/>
    <property type="match status" value="1"/>
</dbReference>